<gene>
    <name evidence="2" type="ORF">SEVIR_2G139800v2</name>
</gene>
<protein>
    <submittedName>
        <fullName evidence="2">Uncharacterized protein</fullName>
    </submittedName>
</protein>
<accession>A0A4U6VRR6</accession>
<feature type="compositionally biased region" description="Pro residues" evidence="1">
    <location>
        <begin position="104"/>
        <end position="115"/>
    </location>
</feature>
<dbReference type="InterPro" id="IPR017395">
    <property type="entry name" value="Chlorophyllase-like"/>
</dbReference>
<evidence type="ECO:0000256" key="1">
    <source>
        <dbReference type="SAM" id="MobiDB-lite"/>
    </source>
</evidence>
<proteinExistence type="predicted"/>
<feature type="compositionally biased region" description="Basic residues" evidence="1">
    <location>
        <begin position="82"/>
        <end position="94"/>
    </location>
</feature>
<dbReference type="SUPFAM" id="SSF53474">
    <property type="entry name" value="alpha/beta-Hydrolases"/>
    <property type="match status" value="1"/>
</dbReference>
<keyword evidence="3" id="KW-1185">Reference proteome</keyword>
<dbReference type="OMA" id="ETCLCKE"/>
<sequence length="230" mass="24549">MATQQVLEPVAAVTSMFQFHNDIAAAARVTDWLPEGLLPVLPAGVDADLVRLALAGHSRGGHTTFALAVGARRQNHHPQVLRAHRARPRRRHRPVLPAPAGDPTNPPPCPSPSPPRRWSSAPGWAATGRTRCSLSLPAPPGSSSRRARYHVVAGDFVHLDMLDDDDAPRLETCLCKEGDGCKGVMRRTVAGIMCVLSEGDGDDDLKAILSLLGDPGLAPTALDPVEYRLA</sequence>
<dbReference type="GO" id="GO:0047746">
    <property type="term" value="F:chlorophyllase activity"/>
    <property type="evidence" value="ECO:0007669"/>
    <property type="project" value="TreeGrafter"/>
</dbReference>
<reference evidence="2" key="1">
    <citation type="submission" date="2019-03" db="EMBL/GenBank/DDBJ databases">
        <title>WGS assembly of Setaria viridis.</title>
        <authorList>
            <person name="Huang P."/>
            <person name="Jenkins J."/>
            <person name="Grimwood J."/>
            <person name="Barry K."/>
            <person name="Healey A."/>
            <person name="Mamidi S."/>
            <person name="Sreedasyam A."/>
            <person name="Shu S."/>
            <person name="Feldman M."/>
            <person name="Wu J."/>
            <person name="Yu Y."/>
            <person name="Chen C."/>
            <person name="Johnson J."/>
            <person name="Rokhsar D."/>
            <person name="Baxter I."/>
            <person name="Schmutz J."/>
            <person name="Brutnell T."/>
            <person name="Kellogg E."/>
        </authorList>
    </citation>
    <scope>NUCLEOTIDE SEQUENCE [LARGE SCALE GENOMIC DNA]</scope>
</reference>
<name>A0A4U6VRR6_SETVI</name>
<feature type="region of interest" description="Disordered" evidence="1">
    <location>
        <begin position="74"/>
        <end position="125"/>
    </location>
</feature>
<dbReference type="Gramene" id="TKW31952">
    <property type="protein sequence ID" value="TKW31952"/>
    <property type="gene ID" value="SEVIR_2G139800v2"/>
</dbReference>
<dbReference type="PANTHER" id="PTHR33428:SF10">
    <property type="entry name" value="CHLOROPHYLLASE-1"/>
    <property type="match status" value="1"/>
</dbReference>
<organism evidence="2 3">
    <name type="scientific">Setaria viridis</name>
    <name type="common">Green bristlegrass</name>
    <name type="synonym">Setaria italica subsp. viridis</name>
    <dbReference type="NCBI Taxonomy" id="4556"/>
    <lineage>
        <taxon>Eukaryota</taxon>
        <taxon>Viridiplantae</taxon>
        <taxon>Streptophyta</taxon>
        <taxon>Embryophyta</taxon>
        <taxon>Tracheophyta</taxon>
        <taxon>Spermatophyta</taxon>
        <taxon>Magnoliopsida</taxon>
        <taxon>Liliopsida</taxon>
        <taxon>Poales</taxon>
        <taxon>Poaceae</taxon>
        <taxon>PACMAD clade</taxon>
        <taxon>Panicoideae</taxon>
        <taxon>Panicodae</taxon>
        <taxon>Paniceae</taxon>
        <taxon>Cenchrinae</taxon>
        <taxon>Setaria</taxon>
    </lineage>
</organism>
<dbReference type="GO" id="GO:0015996">
    <property type="term" value="P:chlorophyll catabolic process"/>
    <property type="evidence" value="ECO:0007669"/>
    <property type="project" value="UniProtKB-UniPathway"/>
</dbReference>
<evidence type="ECO:0000313" key="3">
    <source>
        <dbReference type="Proteomes" id="UP000298652"/>
    </source>
</evidence>
<dbReference type="UniPathway" id="UPA00674"/>
<dbReference type="PANTHER" id="PTHR33428">
    <property type="entry name" value="CHLOROPHYLLASE-2, CHLOROPLASTIC"/>
    <property type="match status" value="1"/>
</dbReference>
<dbReference type="Proteomes" id="UP000298652">
    <property type="component" value="Chromosome 2"/>
</dbReference>
<evidence type="ECO:0000313" key="2">
    <source>
        <dbReference type="EMBL" id="TKW31952.1"/>
    </source>
</evidence>
<dbReference type="Pfam" id="PF07224">
    <property type="entry name" value="Chlorophyllase"/>
    <property type="match status" value="2"/>
</dbReference>
<dbReference type="InterPro" id="IPR029058">
    <property type="entry name" value="AB_hydrolase_fold"/>
</dbReference>
<dbReference type="AlphaFoldDB" id="A0A4U6VRR6"/>
<dbReference type="EMBL" id="CM016553">
    <property type="protein sequence ID" value="TKW31952.1"/>
    <property type="molecule type" value="Genomic_DNA"/>
</dbReference>